<name>A0A061CGG0_LACDL</name>
<dbReference type="InterPro" id="IPR033469">
    <property type="entry name" value="CYTH-like_dom_sf"/>
</dbReference>
<reference evidence="2" key="1">
    <citation type="submission" date="2018-07" db="EMBL/GenBank/DDBJ databases">
        <authorList>
            <person name="Somerville V."/>
        </authorList>
    </citation>
    <scope>NUCLEOTIDE SEQUENCE</scope>
    <source>
        <strain evidence="2">NWC_2_2</strain>
    </source>
</reference>
<dbReference type="Proteomes" id="UP001200334">
    <property type="component" value="Unassembled WGS sequence"/>
</dbReference>
<dbReference type="CDD" id="cd07762">
    <property type="entry name" value="CYTH-like_Pase_1"/>
    <property type="match status" value="1"/>
</dbReference>
<dbReference type="EMBL" id="JAJNUY010000031">
    <property type="protein sequence ID" value="MCD5563860.1"/>
    <property type="molecule type" value="Genomic_DNA"/>
</dbReference>
<dbReference type="RefSeq" id="WP_035161747.1">
    <property type="nucleotide sequence ID" value="NZ_BJLO01000097.1"/>
</dbReference>
<dbReference type="PROSITE" id="PS51707">
    <property type="entry name" value="CYTH"/>
    <property type="match status" value="1"/>
</dbReference>
<dbReference type="OrthoDB" id="384378at2"/>
<reference evidence="3 4" key="2">
    <citation type="submission" date="2021-12" db="EMBL/GenBank/DDBJ databases">
        <title>Antimicrobial susceptibility of Lactobacillus delbrueckii subsp. lactis obtained from milk products and other habitats.</title>
        <authorList>
            <person name="Shani N."/>
        </authorList>
    </citation>
    <scope>NUCLEOTIDE SEQUENCE [LARGE SCALE GENOMIC DNA]</scope>
    <source>
        <strain evidence="3 4">FAM 21755</strain>
    </source>
</reference>
<evidence type="ECO:0000313" key="4">
    <source>
        <dbReference type="Proteomes" id="UP001200334"/>
    </source>
</evidence>
<sequence length="200" mass="22804">MSKNREIEAKVALDQASYEAIVAAYPIKSDFKQSNHYFDTPDKQLKEDHSALRIRCFQDRAEETIKVPVKKLQETYHESLEINDDLTLPEAEDFLKKGRPSLTGNVGQYLLEHYPDKASQLTLFSWSKTRRILLDGPKGCELTLDQTSYPDGYQDWEMEIENDSPAAIKEALAEIKTRFALPVKSANNQSKIARASQHAK</sequence>
<feature type="domain" description="CYTH" evidence="1">
    <location>
        <begin position="4"/>
        <end position="200"/>
    </location>
</feature>
<proteinExistence type="predicted"/>
<dbReference type="SUPFAM" id="SSF55154">
    <property type="entry name" value="CYTH-like phosphatases"/>
    <property type="match status" value="1"/>
</dbReference>
<dbReference type="SMART" id="SM01118">
    <property type="entry name" value="CYTH"/>
    <property type="match status" value="1"/>
</dbReference>
<protein>
    <submittedName>
        <fullName evidence="2">CYTH domain-containing protein</fullName>
    </submittedName>
</protein>
<accession>A0A061CGG0</accession>
<evidence type="ECO:0000259" key="1">
    <source>
        <dbReference type="PROSITE" id="PS51707"/>
    </source>
</evidence>
<dbReference type="InterPro" id="IPR009195">
    <property type="entry name" value="Uncharacterised_YjbK"/>
</dbReference>
<dbReference type="InterPro" id="IPR023577">
    <property type="entry name" value="CYTH_domain"/>
</dbReference>
<gene>
    <name evidence="2" type="ORF">DQL93_08575</name>
    <name evidence="3" type="ORF">LOB85_07045</name>
</gene>
<dbReference type="Pfam" id="PF01928">
    <property type="entry name" value="CYTH"/>
    <property type="match status" value="1"/>
</dbReference>
<dbReference type="Gene3D" id="2.40.320.10">
    <property type="entry name" value="Hypothetical Protein Pfu-838710-001"/>
    <property type="match status" value="1"/>
</dbReference>
<organism evidence="2">
    <name type="scientific">Lactobacillus delbrueckii subsp. lactis</name>
    <dbReference type="NCBI Taxonomy" id="29397"/>
    <lineage>
        <taxon>Bacteria</taxon>
        <taxon>Bacillati</taxon>
        <taxon>Bacillota</taxon>
        <taxon>Bacilli</taxon>
        <taxon>Lactobacillales</taxon>
        <taxon>Lactobacillaceae</taxon>
        <taxon>Lactobacillus</taxon>
    </lineage>
</organism>
<dbReference type="EMBL" id="CP031023">
    <property type="protein sequence ID" value="AZA16537.1"/>
    <property type="molecule type" value="Genomic_DNA"/>
</dbReference>
<evidence type="ECO:0000313" key="2">
    <source>
        <dbReference type="EMBL" id="AZA16537.1"/>
    </source>
</evidence>
<evidence type="ECO:0000313" key="3">
    <source>
        <dbReference type="EMBL" id="MCD5563860.1"/>
    </source>
</evidence>
<dbReference type="AlphaFoldDB" id="A0A061CGG0"/>